<reference evidence="8" key="1">
    <citation type="submission" date="2012-12" db="EMBL/GenBank/DDBJ databases">
        <authorList>
            <person name="Hellsten U."/>
            <person name="Grimwood J."/>
            <person name="Chapman J.A."/>
            <person name="Shapiro H."/>
            <person name="Aerts A."/>
            <person name="Otillar R.P."/>
            <person name="Terry A.Y."/>
            <person name="Boore J.L."/>
            <person name="Simakov O."/>
            <person name="Marletaz F."/>
            <person name="Cho S.-J."/>
            <person name="Edsinger-Gonzales E."/>
            <person name="Havlak P."/>
            <person name="Kuo D.-H."/>
            <person name="Larsson T."/>
            <person name="Lv J."/>
            <person name="Arendt D."/>
            <person name="Savage R."/>
            <person name="Osoegawa K."/>
            <person name="de Jong P."/>
            <person name="Lindberg D.R."/>
            <person name="Seaver E.C."/>
            <person name="Weisblat D.A."/>
            <person name="Putnam N.H."/>
            <person name="Grigoriev I.V."/>
            <person name="Rokhsar D.S."/>
        </authorList>
    </citation>
    <scope>NUCLEOTIDE SEQUENCE</scope>
</reference>
<evidence type="ECO:0000313" key="7">
    <source>
        <dbReference type="EnsemblMetazoa" id="HelroP65061"/>
    </source>
</evidence>
<evidence type="ECO:0000313" key="6">
    <source>
        <dbReference type="EMBL" id="ESO06080.1"/>
    </source>
</evidence>
<keyword evidence="3" id="KW-0009">Actin-binding</keyword>
<proteinExistence type="inferred from homology"/>
<comment type="similarity">
    <text evidence="1">Belongs to the phosphatase and actin regulator family.</text>
</comment>
<evidence type="ECO:0000313" key="8">
    <source>
        <dbReference type="Proteomes" id="UP000015101"/>
    </source>
</evidence>
<dbReference type="OrthoDB" id="5563016at2759"/>
<dbReference type="RefSeq" id="XP_009015448.1">
    <property type="nucleotide sequence ID" value="XM_009017200.1"/>
</dbReference>
<dbReference type="AlphaFoldDB" id="T1FY26"/>
<name>T1FY26_HELRO</name>
<evidence type="ECO:0000256" key="4">
    <source>
        <dbReference type="PROSITE-ProRule" id="PRU00401"/>
    </source>
</evidence>
<reference evidence="7" key="3">
    <citation type="submission" date="2015-06" db="UniProtKB">
        <authorList>
            <consortium name="EnsemblMetazoa"/>
        </authorList>
    </citation>
    <scope>IDENTIFICATION</scope>
</reference>
<dbReference type="eggNOG" id="KOG4339">
    <property type="taxonomic scope" value="Eukaryota"/>
</dbReference>
<dbReference type="KEGG" id="hro:HELRODRAFT_65061"/>
<feature type="coiled-coil region" evidence="5">
    <location>
        <begin position="9"/>
        <end position="43"/>
    </location>
</feature>
<dbReference type="InParanoid" id="T1FY26"/>
<dbReference type="HOGENOM" id="CLU_150115_0_0_1"/>
<sequence length="120" mass="14517">RRLSLRPTSEELEEKHILLKQTMDELEREREEKKINLVRKLSSRPTVKELKEKKIIKFCDYVEVTEVEDYDRRAEKPWTKLSTRDKAAIRQELNEFKSSEMCVHEDSKKFTRLLSVRSFM</sequence>
<evidence type="ECO:0008006" key="9">
    <source>
        <dbReference type="Google" id="ProtNLM"/>
    </source>
</evidence>
<dbReference type="EMBL" id="AMQM01000549">
    <property type="status" value="NOT_ANNOTATED_CDS"/>
    <property type="molecule type" value="Genomic_DNA"/>
</dbReference>
<evidence type="ECO:0000256" key="3">
    <source>
        <dbReference type="ARBA" id="ARBA00023203"/>
    </source>
</evidence>
<dbReference type="PROSITE" id="PS51073">
    <property type="entry name" value="RPEL"/>
    <property type="match status" value="1"/>
</dbReference>
<dbReference type="Pfam" id="PF02755">
    <property type="entry name" value="RPEL"/>
    <property type="match status" value="1"/>
</dbReference>
<protein>
    <recommendedName>
        <fullName evidence="9">Phosphatase and actin regulator</fullName>
    </recommendedName>
</protein>
<dbReference type="PANTHER" id="PTHR12751:SF18">
    <property type="entry name" value="PHOSPHATASE AND ACTIN REGULATOR 1"/>
    <property type="match status" value="1"/>
</dbReference>
<dbReference type="CTD" id="20213724"/>
<keyword evidence="8" id="KW-1185">Reference proteome</keyword>
<evidence type="ECO:0000256" key="5">
    <source>
        <dbReference type="SAM" id="Coils"/>
    </source>
</evidence>
<dbReference type="OMA" id="HYLQITI"/>
<dbReference type="Proteomes" id="UP000015101">
    <property type="component" value="Unassembled WGS sequence"/>
</dbReference>
<dbReference type="SMART" id="SM00707">
    <property type="entry name" value="RPEL"/>
    <property type="match status" value="2"/>
</dbReference>
<dbReference type="GO" id="GO:0003779">
    <property type="term" value="F:actin binding"/>
    <property type="evidence" value="ECO:0007669"/>
    <property type="project" value="UniProtKB-KW"/>
</dbReference>
<dbReference type="Gene3D" id="6.10.140.2130">
    <property type="match status" value="1"/>
</dbReference>
<dbReference type="GeneID" id="20213724"/>
<evidence type="ECO:0000256" key="2">
    <source>
        <dbReference type="ARBA" id="ARBA00022737"/>
    </source>
</evidence>
<keyword evidence="2" id="KW-0677">Repeat</keyword>
<dbReference type="InterPro" id="IPR004018">
    <property type="entry name" value="RPEL_repeat"/>
</dbReference>
<organism evidence="7 8">
    <name type="scientific">Helobdella robusta</name>
    <name type="common">Californian leech</name>
    <dbReference type="NCBI Taxonomy" id="6412"/>
    <lineage>
        <taxon>Eukaryota</taxon>
        <taxon>Metazoa</taxon>
        <taxon>Spiralia</taxon>
        <taxon>Lophotrochozoa</taxon>
        <taxon>Annelida</taxon>
        <taxon>Clitellata</taxon>
        <taxon>Hirudinea</taxon>
        <taxon>Rhynchobdellida</taxon>
        <taxon>Glossiphoniidae</taxon>
        <taxon>Helobdella</taxon>
    </lineage>
</organism>
<keyword evidence="5" id="KW-0175">Coiled coil</keyword>
<gene>
    <name evidence="7" type="primary">20213724</name>
    <name evidence="6" type="ORF">HELRODRAFT_65061</name>
</gene>
<evidence type="ECO:0000256" key="1">
    <source>
        <dbReference type="ARBA" id="ARBA00009795"/>
    </source>
</evidence>
<accession>T1FY26</accession>
<reference evidence="6 8" key="2">
    <citation type="journal article" date="2013" name="Nature">
        <title>Insights into bilaterian evolution from three spiralian genomes.</title>
        <authorList>
            <person name="Simakov O."/>
            <person name="Marletaz F."/>
            <person name="Cho S.J."/>
            <person name="Edsinger-Gonzales E."/>
            <person name="Havlak P."/>
            <person name="Hellsten U."/>
            <person name="Kuo D.H."/>
            <person name="Larsson T."/>
            <person name="Lv J."/>
            <person name="Arendt D."/>
            <person name="Savage R."/>
            <person name="Osoegawa K."/>
            <person name="de Jong P."/>
            <person name="Grimwood J."/>
            <person name="Chapman J.A."/>
            <person name="Shapiro H."/>
            <person name="Aerts A."/>
            <person name="Otillar R.P."/>
            <person name="Terry A.Y."/>
            <person name="Boore J.L."/>
            <person name="Grigoriev I.V."/>
            <person name="Lindberg D.R."/>
            <person name="Seaver E.C."/>
            <person name="Weisblat D.A."/>
            <person name="Putnam N.H."/>
            <person name="Rokhsar D.S."/>
        </authorList>
    </citation>
    <scope>NUCLEOTIDE SEQUENCE</scope>
</reference>
<dbReference type="PANTHER" id="PTHR12751">
    <property type="entry name" value="PHOSPHATASE AND ACTIN REGULATOR PHACTR"/>
    <property type="match status" value="1"/>
</dbReference>
<feature type="repeat" description="RPEL" evidence="4">
    <location>
        <begin position="1"/>
        <end position="22"/>
    </location>
</feature>
<dbReference type="EMBL" id="KB096324">
    <property type="protein sequence ID" value="ESO06080.1"/>
    <property type="molecule type" value="Genomic_DNA"/>
</dbReference>
<dbReference type="EnsemblMetazoa" id="HelroT65061">
    <property type="protein sequence ID" value="HelroP65061"/>
    <property type="gene ID" value="HelroG65061"/>
</dbReference>